<feature type="non-terminal residue" evidence="7">
    <location>
        <position position="96"/>
    </location>
</feature>
<evidence type="ECO:0000256" key="1">
    <source>
        <dbReference type="ARBA" id="ARBA00012418"/>
    </source>
</evidence>
<dbReference type="EC" id="2.7.7.6" evidence="1"/>
<evidence type="ECO:0000256" key="2">
    <source>
        <dbReference type="ARBA" id="ARBA00022478"/>
    </source>
</evidence>
<dbReference type="Proteomes" id="UP000027120">
    <property type="component" value="Unassembled WGS sequence"/>
</dbReference>
<dbReference type="GO" id="GO:0000428">
    <property type="term" value="C:DNA-directed RNA polymerase complex"/>
    <property type="evidence" value="ECO:0007669"/>
    <property type="project" value="UniProtKB-KW"/>
</dbReference>
<reference evidence="7 8" key="1">
    <citation type="submission" date="2014-04" db="EMBL/GenBank/DDBJ databases">
        <authorList>
            <consortium name="International Citrus Genome Consortium"/>
            <person name="Gmitter F."/>
            <person name="Chen C."/>
            <person name="Farmerie W."/>
            <person name="Harkins T."/>
            <person name="Desany B."/>
            <person name="Mohiuddin M."/>
            <person name="Kodira C."/>
            <person name="Borodovsky M."/>
            <person name="Lomsadze A."/>
            <person name="Burns P."/>
            <person name="Jenkins J."/>
            <person name="Prochnik S."/>
            <person name="Shu S."/>
            <person name="Chapman J."/>
            <person name="Pitluck S."/>
            <person name="Schmutz J."/>
            <person name="Rokhsar D."/>
        </authorList>
    </citation>
    <scope>NUCLEOTIDE SEQUENCE</scope>
</reference>
<sequence length="96" mass="11355">MLLEIAHFEDVELLWPFFTHHRFSNIDIIFNPLEVPPRMNIGHIFECSLRHFDERYKQKGSRKLVLSKLYKACKQTANPCKTLDGQMGNPFKEHVL</sequence>
<dbReference type="Gene3D" id="2.40.270.10">
    <property type="entry name" value="DNA-directed RNA polymerase, subunit 2, domain 6"/>
    <property type="match status" value="1"/>
</dbReference>
<protein>
    <recommendedName>
        <fullName evidence="1">DNA-directed RNA polymerase</fullName>
        <ecNumber evidence="1">2.7.7.6</ecNumber>
    </recommendedName>
</protein>
<accession>A0A067GL17</accession>
<keyword evidence="4" id="KW-0548">Nucleotidyltransferase</keyword>
<keyword evidence="8" id="KW-1185">Reference proteome</keyword>
<dbReference type="STRING" id="2711.A0A067GL17"/>
<proteinExistence type="predicted"/>
<organism evidence="7 8">
    <name type="scientific">Citrus sinensis</name>
    <name type="common">Sweet orange</name>
    <name type="synonym">Citrus aurantium var. sinensis</name>
    <dbReference type="NCBI Taxonomy" id="2711"/>
    <lineage>
        <taxon>Eukaryota</taxon>
        <taxon>Viridiplantae</taxon>
        <taxon>Streptophyta</taxon>
        <taxon>Embryophyta</taxon>
        <taxon>Tracheophyta</taxon>
        <taxon>Spermatophyta</taxon>
        <taxon>Magnoliopsida</taxon>
        <taxon>eudicotyledons</taxon>
        <taxon>Gunneridae</taxon>
        <taxon>Pentapetalae</taxon>
        <taxon>rosids</taxon>
        <taxon>malvids</taxon>
        <taxon>Sapindales</taxon>
        <taxon>Rutaceae</taxon>
        <taxon>Aurantioideae</taxon>
        <taxon>Citrus</taxon>
    </lineage>
</organism>
<dbReference type="AlphaFoldDB" id="A0A067GL17"/>
<dbReference type="SUPFAM" id="SSF64484">
    <property type="entry name" value="beta and beta-prime subunits of DNA dependent RNA-polymerase"/>
    <property type="match status" value="1"/>
</dbReference>
<dbReference type="SMR" id="A0A067GL17"/>
<evidence type="ECO:0000259" key="6">
    <source>
        <dbReference type="Pfam" id="PF00562"/>
    </source>
</evidence>
<dbReference type="EMBL" id="KK784877">
    <property type="protein sequence ID" value="KDO80314.1"/>
    <property type="molecule type" value="Genomic_DNA"/>
</dbReference>
<evidence type="ECO:0000256" key="3">
    <source>
        <dbReference type="ARBA" id="ARBA00022679"/>
    </source>
</evidence>
<evidence type="ECO:0000256" key="5">
    <source>
        <dbReference type="ARBA" id="ARBA00023163"/>
    </source>
</evidence>
<dbReference type="InterPro" id="IPR007120">
    <property type="entry name" value="DNA-dir_RNAP_su2_dom"/>
</dbReference>
<dbReference type="GO" id="GO:0003677">
    <property type="term" value="F:DNA binding"/>
    <property type="evidence" value="ECO:0007669"/>
    <property type="project" value="InterPro"/>
</dbReference>
<evidence type="ECO:0000313" key="8">
    <source>
        <dbReference type="Proteomes" id="UP000027120"/>
    </source>
</evidence>
<dbReference type="GO" id="GO:0003899">
    <property type="term" value="F:DNA-directed RNA polymerase activity"/>
    <property type="evidence" value="ECO:0007669"/>
    <property type="project" value="UniProtKB-EC"/>
</dbReference>
<dbReference type="InterPro" id="IPR037033">
    <property type="entry name" value="DNA-dir_RNAP_su2_hyb_sf"/>
</dbReference>
<name>A0A067GL17_CITSI</name>
<dbReference type="Pfam" id="PF00562">
    <property type="entry name" value="RNA_pol_Rpb2_6"/>
    <property type="match status" value="1"/>
</dbReference>
<feature type="domain" description="DNA-directed RNA polymerase subunit 2 hybrid-binding" evidence="6">
    <location>
        <begin position="25"/>
        <end position="56"/>
    </location>
</feature>
<dbReference type="GO" id="GO:0006351">
    <property type="term" value="P:DNA-templated transcription"/>
    <property type="evidence" value="ECO:0007669"/>
    <property type="project" value="InterPro"/>
</dbReference>
<keyword evidence="3" id="KW-0808">Transferase</keyword>
<evidence type="ECO:0000313" key="7">
    <source>
        <dbReference type="EMBL" id="KDO80314.1"/>
    </source>
</evidence>
<keyword evidence="2" id="KW-0240">DNA-directed RNA polymerase</keyword>
<keyword evidence="5" id="KW-0804">Transcription</keyword>
<gene>
    <name evidence="7" type="ORF">CISIN_1g045556mg</name>
</gene>
<evidence type="ECO:0000256" key="4">
    <source>
        <dbReference type="ARBA" id="ARBA00022695"/>
    </source>
</evidence>